<dbReference type="Proteomes" id="UP000252698">
    <property type="component" value="Chromosome"/>
</dbReference>
<dbReference type="InterPro" id="IPR015943">
    <property type="entry name" value="WD40/YVTN_repeat-like_dom_sf"/>
</dbReference>
<evidence type="ECO:0000256" key="2">
    <source>
        <dbReference type="ARBA" id="ARBA00022737"/>
    </source>
</evidence>
<organism evidence="4 5">
    <name type="scientific">Streptomyces atratus</name>
    <dbReference type="NCBI Taxonomy" id="1893"/>
    <lineage>
        <taxon>Bacteria</taxon>
        <taxon>Bacillati</taxon>
        <taxon>Actinomycetota</taxon>
        <taxon>Actinomycetes</taxon>
        <taxon>Kitasatosporales</taxon>
        <taxon>Streptomycetaceae</taxon>
        <taxon>Streptomyces</taxon>
    </lineage>
</organism>
<dbReference type="SUPFAM" id="SSF50978">
    <property type="entry name" value="WD40 repeat-like"/>
    <property type="match status" value="1"/>
</dbReference>
<evidence type="ECO:0000313" key="5">
    <source>
        <dbReference type="Proteomes" id="UP000252698"/>
    </source>
</evidence>
<dbReference type="InterPro" id="IPR019775">
    <property type="entry name" value="WD40_repeat_CS"/>
</dbReference>
<keyword evidence="2" id="KW-0677">Repeat</keyword>
<dbReference type="PANTHER" id="PTHR22847:SF637">
    <property type="entry name" value="WD REPEAT DOMAIN 5B"/>
    <property type="match status" value="1"/>
</dbReference>
<accession>A0A2Z5JPE1</accession>
<dbReference type="Pfam" id="PF00400">
    <property type="entry name" value="WD40"/>
    <property type="match status" value="2"/>
</dbReference>
<dbReference type="InterPro" id="IPR020472">
    <property type="entry name" value="WD40_PAC1"/>
</dbReference>
<dbReference type="PROSITE" id="PS00678">
    <property type="entry name" value="WD_REPEATS_1"/>
    <property type="match status" value="2"/>
</dbReference>
<dbReference type="Gene3D" id="2.130.10.10">
    <property type="entry name" value="YVTN repeat-like/Quinoprotein amine dehydrogenase"/>
    <property type="match status" value="1"/>
</dbReference>
<dbReference type="SMART" id="SM00320">
    <property type="entry name" value="WD40"/>
    <property type="match status" value="2"/>
</dbReference>
<feature type="repeat" description="WD" evidence="3">
    <location>
        <begin position="8"/>
        <end position="51"/>
    </location>
</feature>
<dbReference type="InterPro" id="IPR036322">
    <property type="entry name" value="WD40_repeat_dom_sf"/>
</dbReference>
<evidence type="ECO:0000313" key="4">
    <source>
        <dbReference type="EMBL" id="AXE82242.1"/>
    </source>
</evidence>
<dbReference type="PRINTS" id="PR00320">
    <property type="entry name" value="GPROTEINBRPT"/>
</dbReference>
<dbReference type="EMBL" id="CP027306">
    <property type="protein sequence ID" value="AXE82242.1"/>
    <property type="molecule type" value="Genomic_DNA"/>
</dbReference>
<proteinExistence type="predicted"/>
<evidence type="ECO:0000256" key="1">
    <source>
        <dbReference type="ARBA" id="ARBA00022574"/>
    </source>
</evidence>
<sequence>MSRSGEPLTGHTGRVWAVATGVVDGHTVAVTGSDDQTVRVWDLTTREQVGEPLTGHTDDVRAVATGVVDGRTIAVTGSDDGTVRVWDLTTHRQTGPALTFPAPIEAVAVTPHNTHLTVVFGHDIAALSPH</sequence>
<reference evidence="4 5" key="1">
    <citation type="journal article" date="2018" name="Front. Microbiol.">
        <title>Genome Sequencing of Streptomyces atratus SCSIOZH16 and Activation Production of Nocardamine via Metabolic Engineering.</title>
        <authorList>
            <person name="Li Y."/>
            <person name="Zhang C."/>
            <person name="Liu C."/>
            <person name="Ju J."/>
            <person name="Ma J."/>
        </authorList>
    </citation>
    <scope>NUCLEOTIDE SEQUENCE [LARGE SCALE GENOMIC DNA]</scope>
    <source>
        <strain evidence="4 5">SCSIO_ZH16</strain>
    </source>
</reference>
<name>A0A2Z5JPE1_STRAR</name>
<dbReference type="KEGG" id="sata:C5746_41395"/>
<gene>
    <name evidence="4" type="ORF">C5746_41395</name>
</gene>
<protein>
    <submittedName>
        <fullName evidence="4">Uncharacterized protein</fullName>
    </submittedName>
</protein>
<dbReference type="AlphaFoldDB" id="A0A2Z5JPE1"/>
<dbReference type="PROSITE" id="PS50082">
    <property type="entry name" value="WD_REPEATS_2"/>
    <property type="match status" value="2"/>
</dbReference>
<dbReference type="InterPro" id="IPR001680">
    <property type="entry name" value="WD40_rpt"/>
</dbReference>
<feature type="repeat" description="WD" evidence="3">
    <location>
        <begin position="53"/>
        <end position="96"/>
    </location>
</feature>
<keyword evidence="1 3" id="KW-0853">WD repeat</keyword>
<dbReference type="PROSITE" id="PS50294">
    <property type="entry name" value="WD_REPEATS_REGION"/>
    <property type="match status" value="2"/>
</dbReference>
<dbReference type="PANTHER" id="PTHR22847">
    <property type="entry name" value="WD40 REPEAT PROTEIN"/>
    <property type="match status" value="1"/>
</dbReference>
<dbReference type="GeneID" id="95524679"/>
<evidence type="ECO:0000256" key="3">
    <source>
        <dbReference type="PROSITE-ProRule" id="PRU00221"/>
    </source>
</evidence>
<dbReference type="RefSeq" id="WP_114248623.1">
    <property type="nucleotide sequence ID" value="NZ_CP027306.1"/>
</dbReference>